<sequence length="221" mass="24610">MEILIIGATGRTGRLIMRLALEEGHHVTAFVRSAEKLNRPLTGVRIVQGDSTDEKEIQNVIFQHKFDAVVVAVGSETFKSSKVRTQTTRNVVDALENRSSSTRLWIVSSAGSNESMDQLDFFSRTFIKNILKGHISDHNKQENLVQKSILPYTIVRPTGLKETGMINDHDYIVITKGPILTNSIRRGDLAHFIVSNIGSQEYIGKAVVVTSKPKNDKPNEL</sequence>
<dbReference type="eggNOG" id="COG0702">
    <property type="taxonomic scope" value="Bacteria"/>
</dbReference>
<keyword evidence="3" id="KW-1185">Reference proteome</keyword>
<dbReference type="EMBL" id="AMSG01000019">
    <property type="protein sequence ID" value="EKF54576.1"/>
    <property type="molecule type" value="Genomic_DNA"/>
</dbReference>
<organism evidence="2 3">
    <name type="scientific">Galbibacter marinus</name>
    <dbReference type="NCBI Taxonomy" id="555500"/>
    <lineage>
        <taxon>Bacteria</taxon>
        <taxon>Pseudomonadati</taxon>
        <taxon>Bacteroidota</taxon>
        <taxon>Flavobacteriia</taxon>
        <taxon>Flavobacteriales</taxon>
        <taxon>Flavobacteriaceae</taxon>
        <taxon>Galbibacter</taxon>
    </lineage>
</organism>
<dbReference type="AlphaFoldDB" id="K2Q103"/>
<dbReference type="SUPFAM" id="SSF51735">
    <property type="entry name" value="NAD(P)-binding Rossmann-fold domains"/>
    <property type="match status" value="1"/>
</dbReference>
<evidence type="ECO:0000313" key="3">
    <source>
        <dbReference type="Proteomes" id="UP000007364"/>
    </source>
</evidence>
<feature type="domain" description="NAD(P)-binding" evidence="1">
    <location>
        <begin position="7"/>
        <end position="197"/>
    </location>
</feature>
<gene>
    <name evidence="2" type="ORF">I215_12018</name>
</gene>
<dbReference type="InterPro" id="IPR036291">
    <property type="entry name" value="NAD(P)-bd_dom_sf"/>
</dbReference>
<dbReference type="PANTHER" id="PTHR15020:SF50">
    <property type="entry name" value="UPF0659 PROTEIN YMR090W"/>
    <property type="match status" value="1"/>
</dbReference>
<dbReference type="RefSeq" id="WP_008992242.1">
    <property type="nucleotide sequence ID" value="NZ_AMSG01000019.1"/>
</dbReference>
<evidence type="ECO:0000313" key="2">
    <source>
        <dbReference type="EMBL" id="EKF54576.1"/>
    </source>
</evidence>
<accession>K2Q103</accession>
<proteinExistence type="predicted"/>
<evidence type="ECO:0000259" key="1">
    <source>
        <dbReference type="Pfam" id="PF13460"/>
    </source>
</evidence>
<comment type="caution">
    <text evidence="2">The sequence shown here is derived from an EMBL/GenBank/DDBJ whole genome shotgun (WGS) entry which is preliminary data.</text>
</comment>
<dbReference type="OrthoDB" id="9774199at2"/>
<dbReference type="Proteomes" id="UP000007364">
    <property type="component" value="Unassembled WGS sequence"/>
</dbReference>
<dbReference type="STRING" id="555500.I215_12018"/>
<dbReference type="PANTHER" id="PTHR15020">
    <property type="entry name" value="FLAVIN REDUCTASE-RELATED"/>
    <property type="match status" value="1"/>
</dbReference>
<reference evidence="2 3" key="1">
    <citation type="journal article" date="2012" name="J. Bacteriol.">
        <title>Genome Sequence of Galbibacter marinum Type Strain ck-I2-15.</title>
        <authorList>
            <person name="Lai Q."/>
            <person name="Li C."/>
            <person name="Shao Z."/>
        </authorList>
    </citation>
    <scope>NUCLEOTIDE SEQUENCE [LARGE SCALE GENOMIC DNA]</scope>
    <source>
        <strain evidence="3">ck-I2-15</strain>
    </source>
</reference>
<dbReference type="Pfam" id="PF13460">
    <property type="entry name" value="NAD_binding_10"/>
    <property type="match status" value="1"/>
</dbReference>
<dbReference type="InterPro" id="IPR016040">
    <property type="entry name" value="NAD(P)-bd_dom"/>
</dbReference>
<dbReference type="Gene3D" id="3.40.50.720">
    <property type="entry name" value="NAD(P)-binding Rossmann-like Domain"/>
    <property type="match status" value="1"/>
</dbReference>
<protein>
    <submittedName>
        <fullName evidence="2">NAD-dependent epimerase/dehydratase family protein</fullName>
    </submittedName>
</protein>
<name>K2Q103_9FLAO</name>